<organism evidence="4">
    <name type="scientific">Hydrogenovibrio crunogenus (strain DSM 25203 / XCL-2)</name>
    <name type="common">Thiomicrospira crunogena</name>
    <dbReference type="NCBI Taxonomy" id="317025"/>
    <lineage>
        <taxon>Bacteria</taxon>
        <taxon>Pseudomonadati</taxon>
        <taxon>Pseudomonadota</taxon>
        <taxon>Gammaproteobacteria</taxon>
        <taxon>Thiotrichales</taxon>
        <taxon>Piscirickettsiaceae</taxon>
        <taxon>Hydrogenovibrio</taxon>
    </lineage>
</organism>
<evidence type="ECO:0000259" key="3">
    <source>
        <dbReference type="Pfam" id="PF02230"/>
    </source>
</evidence>
<dbReference type="Gene3D" id="3.40.50.1820">
    <property type="entry name" value="alpha/beta hydrolase"/>
    <property type="match status" value="1"/>
</dbReference>
<dbReference type="HOGENOM" id="CLU_049413_3_2_6"/>
<dbReference type="PANTHER" id="PTHR10655">
    <property type="entry name" value="LYSOPHOSPHOLIPASE-RELATED"/>
    <property type="match status" value="1"/>
</dbReference>
<dbReference type="InterPro" id="IPR050565">
    <property type="entry name" value="LYPA1-2/EST-like"/>
</dbReference>
<protein>
    <submittedName>
        <fullName evidence="4">Phospholipase/carboxylesterase family protein</fullName>
        <ecNumber evidence="4">3.1.1.1</ecNumber>
    </submittedName>
</protein>
<reference evidence="4" key="1">
    <citation type="submission" date="2006-07" db="EMBL/GenBank/DDBJ databases">
        <title>Complete sequence of Thiomicrospira crunogena XCL-2.</title>
        <authorList>
            <consortium name="US DOE Joint Genome Institute"/>
            <person name="Copeland A."/>
            <person name="Lucas S."/>
            <person name="Lapidus A."/>
            <person name="Barry K."/>
            <person name="Detter J.C."/>
            <person name="Glavina del Rio T."/>
            <person name="Hammon N."/>
            <person name="Israni S."/>
            <person name="Dalin E."/>
            <person name="Tice H."/>
            <person name="Pitluck S."/>
            <person name="Chain P."/>
            <person name="Malfatti S."/>
            <person name="Shin M."/>
            <person name="Vergez L."/>
            <person name="Schmutz J."/>
            <person name="Larimer F."/>
            <person name="Land M."/>
            <person name="Hauser L."/>
            <person name="Kyrpides N."/>
            <person name="Lykidis A."/>
            <person name="Scott K.M."/>
            <person name="Sievert S."/>
            <person name="Kerfeld C."/>
            <person name="Freyermuth S."/>
            <person name="Dobrinski K."/>
            <person name="Boller A."/>
            <person name="Fitzpatrick K."/>
            <person name="Thoma P."/>
            <person name="Moore J."/>
            <person name="Richardson P."/>
        </authorList>
    </citation>
    <scope>NUCLEOTIDE SEQUENCE</scope>
    <source>
        <strain evidence="4">XCL-2</strain>
    </source>
</reference>
<dbReference type="PANTHER" id="PTHR10655:SF17">
    <property type="entry name" value="LYSOPHOSPHOLIPASE-LIKE PROTEIN 1"/>
    <property type="match status" value="1"/>
</dbReference>
<dbReference type="STRING" id="317025.Tcr_1846"/>
<dbReference type="InterPro" id="IPR029058">
    <property type="entry name" value="AB_hydrolase_fold"/>
</dbReference>
<keyword evidence="2 4" id="KW-0378">Hydrolase</keyword>
<feature type="domain" description="Phospholipase/carboxylesterase/thioesterase" evidence="3">
    <location>
        <begin position="8"/>
        <end position="219"/>
    </location>
</feature>
<dbReference type="InterPro" id="IPR003140">
    <property type="entry name" value="PLipase/COase/thioEstase"/>
</dbReference>
<dbReference type="KEGG" id="tcx:Tcr_1846"/>
<dbReference type="ESTHER" id="thicr-q31ei5">
    <property type="family name" value="LYsophospholipase_carboxylesterase"/>
</dbReference>
<sequence length="225" mass="24957">MDAVQPPIILEPNAKADACVIWLHGLGADGHDFENIVPELGLPDDHTVRFVFPTASKMPVTVNLGNEMTAWYDIRSLNLIHDVDWEGIDQSVAFLHDLIESQISSGIASDKILLAGFSQGGVVILNAGLTFEKPLAGMMALSTYFPDPEGRQDEYLQSKSCPIFMAHGMDDPVCPFFVAEQSRQTLMELGFQPQWHTYPMQHQVCLDEIQDMAAFVHQCLVANNK</sequence>
<evidence type="ECO:0000313" key="4">
    <source>
        <dbReference type="EMBL" id="ABB42438.1"/>
    </source>
</evidence>
<dbReference type="EMBL" id="CP000109">
    <property type="protein sequence ID" value="ABB42438.1"/>
    <property type="molecule type" value="Genomic_DNA"/>
</dbReference>
<comment type="similarity">
    <text evidence="1">Belongs to the AB hydrolase superfamily. AB hydrolase 2 family.</text>
</comment>
<dbReference type="eggNOG" id="COG0400">
    <property type="taxonomic scope" value="Bacteria"/>
</dbReference>
<dbReference type="Pfam" id="PF02230">
    <property type="entry name" value="Abhydrolase_2"/>
    <property type="match status" value="1"/>
</dbReference>
<proteinExistence type="inferred from homology"/>
<name>Q31EI5_HYDCU</name>
<accession>Q31EI5</accession>
<dbReference type="OrthoDB" id="9801763at2"/>
<evidence type="ECO:0000256" key="2">
    <source>
        <dbReference type="ARBA" id="ARBA00022801"/>
    </source>
</evidence>
<dbReference type="SUPFAM" id="SSF53474">
    <property type="entry name" value="alpha/beta-Hydrolases"/>
    <property type="match status" value="1"/>
</dbReference>
<dbReference type="AlphaFoldDB" id="Q31EI5"/>
<dbReference type="GO" id="GO:0106435">
    <property type="term" value="F:carboxylesterase activity"/>
    <property type="evidence" value="ECO:0007669"/>
    <property type="project" value="UniProtKB-EC"/>
</dbReference>
<gene>
    <name evidence="4" type="ordered locus">Tcr_1846</name>
</gene>
<dbReference type="EC" id="3.1.1.1" evidence="4"/>
<evidence type="ECO:0000256" key="1">
    <source>
        <dbReference type="ARBA" id="ARBA00006499"/>
    </source>
</evidence>